<evidence type="ECO:0000256" key="1">
    <source>
        <dbReference type="SAM" id="MobiDB-lite"/>
    </source>
</evidence>
<feature type="domain" description="DUF7492" evidence="3">
    <location>
        <begin position="22"/>
        <end position="285"/>
    </location>
</feature>
<feature type="compositionally biased region" description="Gly residues" evidence="1">
    <location>
        <begin position="373"/>
        <end position="399"/>
    </location>
</feature>
<dbReference type="Pfam" id="PF24320">
    <property type="entry name" value="DUF7492"/>
    <property type="match status" value="1"/>
</dbReference>
<feature type="signal peptide" evidence="2">
    <location>
        <begin position="1"/>
        <end position="24"/>
    </location>
</feature>
<feature type="region of interest" description="Disordered" evidence="1">
    <location>
        <begin position="364"/>
        <end position="401"/>
    </location>
</feature>
<keyword evidence="5" id="KW-1185">Reference proteome</keyword>
<evidence type="ECO:0000259" key="3">
    <source>
        <dbReference type="Pfam" id="PF24320"/>
    </source>
</evidence>
<keyword evidence="2" id="KW-0732">Signal</keyword>
<sequence length="482" mass="50149">MALSKPSLRSILLGVLAAVPIASAHSWIEQMLVIAPNGTLAGVPGFARGNVMRQPNMSPDDAMVNLIPPNGRANSVLPTDLMCRSSQTSQNQTDGSPRLQAVPGSAVALRYQENGHVTLPQNQPGKPNNRGTVYVYGTTDPSPDDAFLAIHRVWTPDGKGGDGRGVLLATQNFDDGQCYQINGSPLSQQRQVTYAHTADQLMGGDLWCQTDIQIPSDAPTGKPYTLYWVWDWPTLPGGDPNLPNGKQEIYTTCMDVDIVDNVGIEPYSKGQANYVSGQGYDMAAASSQFMEVTNPTAVTGSTIPFGASATGPVPGGASEASVSAATAVTTGIPDFLTVHTGSTAGPGLETQTFSAVPMAATDTPGAPVPTGNSGSGQGFGGGRGGGGNGFGGKGNGNGNGQFQVATETEWESVTQTVLQTVYMTKYTKRDQVPEPTATTAVVPASTAHAAFKLRARNPFVWIWGSNPATATQVEATPTSSSS</sequence>
<dbReference type="RefSeq" id="XP_016260671.1">
    <property type="nucleotide sequence ID" value="XM_016408917.1"/>
</dbReference>
<dbReference type="GeneID" id="27359730"/>
<dbReference type="VEuPathDB" id="FungiDB:PV06_07656"/>
<dbReference type="AlphaFoldDB" id="A0A0D2DDG4"/>
<evidence type="ECO:0000313" key="4">
    <source>
        <dbReference type="EMBL" id="KIW40455.1"/>
    </source>
</evidence>
<organism evidence="4 5">
    <name type="scientific">Exophiala oligosperma</name>
    <dbReference type="NCBI Taxonomy" id="215243"/>
    <lineage>
        <taxon>Eukaryota</taxon>
        <taxon>Fungi</taxon>
        <taxon>Dikarya</taxon>
        <taxon>Ascomycota</taxon>
        <taxon>Pezizomycotina</taxon>
        <taxon>Eurotiomycetes</taxon>
        <taxon>Chaetothyriomycetidae</taxon>
        <taxon>Chaetothyriales</taxon>
        <taxon>Herpotrichiellaceae</taxon>
        <taxon>Exophiala</taxon>
    </lineage>
</organism>
<name>A0A0D2DDG4_9EURO</name>
<dbReference type="OrthoDB" id="64281at2759"/>
<evidence type="ECO:0000313" key="5">
    <source>
        <dbReference type="Proteomes" id="UP000053342"/>
    </source>
</evidence>
<evidence type="ECO:0000256" key="2">
    <source>
        <dbReference type="SAM" id="SignalP"/>
    </source>
</evidence>
<gene>
    <name evidence="4" type="ORF">PV06_07656</name>
</gene>
<dbReference type="EMBL" id="KN847338">
    <property type="protein sequence ID" value="KIW40455.1"/>
    <property type="molecule type" value="Genomic_DNA"/>
</dbReference>
<dbReference type="Proteomes" id="UP000053342">
    <property type="component" value="Unassembled WGS sequence"/>
</dbReference>
<feature type="chain" id="PRO_5002240369" description="DUF7492 domain-containing protein" evidence="2">
    <location>
        <begin position="25"/>
        <end position="482"/>
    </location>
</feature>
<reference evidence="4 5" key="1">
    <citation type="submission" date="2015-01" db="EMBL/GenBank/DDBJ databases">
        <title>The Genome Sequence of Exophiala oligosperma CBS72588.</title>
        <authorList>
            <consortium name="The Broad Institute Genomics Platform"/>
            <person name="Cuomo C."/>
            <person name="de Hoog S."/>
            <person name="Gorbushina A."/>
            <person name="Stielow B."/>
            <person name="Teixiera M."/>
            <person name="Abouelleil A."/>
            <person name="Chapman S.B."/>
            <person name="Priest M."/>
            <person name="Young S.K."/>
            <person name="Wortman J."/>
            <person name="Nusbaum C."/>
            <person name="Birren B."/>
        </authorList>
    </citation>
    <scope>NUCLEOTIDE SEQUENCE [LARGE SCALE GENOMIC DNA]</scope>
    <source>
        <strain evidence="4 5">CBS 72588</strain>
    </source>
</reference>
<proteinExistence type="predicted"/>
<protein>
    <recommendedName>
        <fullName evidence="3">DUF7492 domain-containing protein</fullName>
    </recommendedName>
</protein>
<dbReference type="InterPro" id="IPR055915">
    <property type="entry name" value="DUF7492"/>
</dbReference>
<dbReference type="HOGENOM" id="CLU_019095_1_1_1"/>
<accession>A0A0D2DDG4</accession>